<evidence type="ECO:0000313" key="2">
    <source>
        <dbReference type="Proteomes" id="UP001139263"/>
    </source>
</evidence>
<dbReference type="EMBL" id="JALBUF010000016">
    <property type="protein sequence ID" value="MCI0184530.1"/>
    <property type="molecule type" value="Genomic_DNA"/>
</dbReference>
<organism evidence="1 2">
    <name type="scientific">Sulfoacidibacillus ferrooxidans</name>
    <dbReference type="NCBI Taxonomy" id="2005001"/>
    <lineage>
        <taxon>Bacteria</taxon>
        <taxon>Bacillati</taxon>
        <taxon>Bacillota</taxon>
        <taxon>Bacilli</taxon>
        <taxon>Bacillales</taxon>
        <taxon>Alicyclobacillaceae</taxon>
        <taxon>Sulfoacidibacillus</taxon>
    </lineage>
</organism>
<comment type="caution">
    <text evidence="1">The sequence shown here is derived from an EMBL/GenBank/DDBJ whole genome shotgun (WGS) entry which is preliminary data.</text>
</comment>
<dbReference type="Proteomes" id="UP001139263">
    <property type="component" value="Unassembled WGS sequence"/>
</dbReference>
<keyword evidence="2" id="KW-1185">Reference proteome</keyword>
<accession>A0A9X1VB72</accession>
<protein>
    <submittedName>
        <fullName evidence="1">Uncharacterized protein</fullName>
    </submittedName>
</protein>
<gene>
    <name evidence="1" type="ORF">MM817_02827</name>
</gene>
<reference evidence="1" key="1">
    <citation type="submission" date="2022-03" db="EMBL/GenBank/DDBJ databases">
        <title>Draft Genome Sequence of Firmicute Strain S0AB, a Heterotrophic Iron/Sulfur-Oxidizing Extreme Acidophile.</title>
        <authorList>
            <person name="Vergara E."/>
            <person name="Pakostova E."/>
            <person name="Johnson D.B."/>
            <person name="Holmes D.S."/>
        </authorList>
    </citation>
    <scope>NUCLEOTIDE SEQUENCE</scope>
    <source>
        <strain evidence="1">S0AB</strain>
    </source>
</reference>
<dbReference type="AlphaFoldDB" id="A0A9X1VB72"/>
<name>A0A9X1VB72_9BACL</name>
<evidence type="ECO:0000313" key="1">
    <source>
        <dbReference type="EMBL" id="MCI0184530.1"/>
    </source>
</evidence>
<sequence>MRPIRKPDIIRNRSLLKLIAVLESEGGVCQLSKVQEPLNLLKETVVDDLE</sequence>
<proteinExistence type="predicted"/>